<keyword evidence="1" id="KW-0812">Transmembrane</keyword>
<evidence type="ECO:0000313" key="2">
    <source>
        <dbReference type="EMBL" id="RYP10857.1"/>
    </source>
</evidence>
<organism evidence="2 3">
    <name type="scientific">Monosporascus ibericus</name>
    <dbReference type="NCBI Taxonomy" id="155417"/>
    <lineage>
        <taxon>Eukaryota</taxon>
        <taxon>Fungi</taxon>
        <taxon>Dikarya</taxon>
        <taxon>Ascomycota</taxon>
        <taxon>Pezizomycotina</taxon>
        <taxon>Sordariomycetes</taxon>
        <taxon>Xylariomycetidae</taxon>
        <taxon>Xylariales</taxon>
        <taxon>Xylariales incertae sedis</taxon>
        <taxon>Monosporascus</taxon>
    </lineage>
</organism>
<proteinExistence type="predicted"/>
<feature type="transmembrane region" description="Helical" evidence="1">
    <location>
        <begin position="167"/>
        <end position="187"/>
    </location>
</feature>
<comment type="caution">
    <text evidence="2">The sequence shown here is derived from an EMBL/GenBank/DDBJ whole genome shotgun (WGS) entry which is preliminary data.</text>
</comment>
<evidence type="ECO:0000256" key="1">
    <source>
        <dbReference type="SAM" id="Phobius"/>
    </source>
</evidence>
<dbReference type="AlphaFoldDB" id="A0A4Q4TX47"/>
<sequence>MQPGIITAKEKAVSYEDKVEMSRKHGSGIPELGERDTTAVFDEGIPFLCITQPTETFKFAFFRLNKGFSWPKRNRYLHTHMMLKPQPPIRRLSCVWVAGLRRIVEEARPCIGAWSRGRRLDNWFYDSKGPKIAYGSDTAERFGPGGRLRWADEEEKEGVGNSNRLQWIISVVTVLMVAMGVTQLGWLRSLLDI</sequence>
<dbReference type="Proteomes" id="UP000293360">
    <property type="component" value="Unassembled WGS sequence"/>
</dbReference>
<evidence type="ECO:0000313" key="3">
    <source>
        <dbReference type="Proteomes" id="UP000293360"/>
    </source>
</evidence>
<protein>
    <submittedName>
        <fullName evidence="2">Uncharacterized protein</fullName>
    </submittedName>
</protein>
<keyword evidence="1" id="KW-0472">Membrane</keyword>
<keyword evidence="1" id="KW-1133">Transmembrane helix</keyword>
<dbReference type="EMBL" id="QJNU01000011">
    <property type="protein sequence ID" value="RYP10857.1"/>
    <property type="molecule type" value="Genomic_DNA"/>
</dbReference>
<dbReference type="OrthoDB" id="10029326at2759"/>
<reference evidence="2 3" key="1">
    <citation type="submission" date="2018-06" db="EMBL/GenBank/DDBJ databases">
        <title>Complete Genomes of Monosporascus.</title>
        <authorList>
            <person name="Robinson A.J."/>
            <person name="Natvig D.O."/>
        </authorList>
    </citation>
    <scope>NUCLEOTIDE SEQUENCE [LARGE SCALE GENOMIC DNA]</scope>
    <source>
        <strain evidence="2 3">CBS 110550</strain>
    </source>
</reference>
<keyword evidence="3" id="KW-1185">Reference proteome</keyword>
<accession>A0A4Q4TX47</accession>
<gene>
    <name evidence="2" type="ORF">DL764_000409</name>
</gene>
<name>A0A4Q4TX47_9PEZI</name>